<evidence type="ECO:0000256" key="2">
    <source>
        <dbReference type="ARBA" id="ARBA00022989"/>
    </source>
</evidence>
<dbReference type="InterPro" id="IPR050327">
    <property type="entry name" value="Proton-linked_MCT"/>
</dbReference>
<name>A0A157L5B0_9BORD</name>
<evidence type="ECO:0000313" key="7">
    <source>
        <dbReference type="Proteomes" id="UP000077037"/>
    </source>
</evidence>
<feature type="transmembrane region" description="Helical" evidence="4">
    <location>
        <begin position="104"/>
        <end position="130"/>
    </location>
</feature>
<feature type="transmembrane region" description="Helical" evidence="4">
    <location>
        <begin position="173"/>
        <end position="192"/>
    </location>
</feature>
<protein>
    <submittedName>
        <fullName evidence="6">MFS permease</fullName>
    </submittedName>
</protein>
<gene>
    <name evidence="6" type="ORF">SAMEA1982600_00577</name>
</gene>
<evidence type="ECO:0000259" key="5">
    <source>
        <dbReference type="PROSITE" id="PS50850"/>
    </source>
</evidence>
<keyword evidence="2 4" id="KW-1133">Transmembrane helix</keyword>
<evidence type="ECO:0000256" key="4">
    <source>
        <dbReference type="SAM" id="Phobius"/>
    </source>
</evidence>
<organism evidence="6 7">
    <name type="scientific">Bordetella ansorpii</name>
    <dbReference type="NCBI Taxonomy" id="288768"/>
    <lineage>
        <taxon>Bacteria</taxon>
        <taxon>Pseudomonadati</taxon>
        <taxon>Pseudomonadota</taxon>
        <taxon>Betaproteobacteria</taxon>
        <taxon>Burkholderiales</taxon>
        <taxon>Alcaligenaceae</taxon>
        <taxon>Bordetella</taxon>
    </lineage>
</organism>
<dbReference type="PANTHER" id="PTHR11360">
    <property type="entry name" value="MONOCARBOXYLATE TRANSPORTER"/>
    <property type="match status" value="1"/>
</dbReference>
<dbReference type="SUPFAM" id="SSF103473">
    <property type="entry name" value="MFS general substrate transporter"/>
    <property type="match status" value="1"/>
</dbReference>
<evidence type="ECO:0000256" key="1">
    <source>
        <dbReference type="ARBA" id="ARBA00022692"/>
    </source>
</evidence>
<dbReference type="CDD" id="cd17355">
    <property type="entry name" value="MFS_YcxA_like"/>
    <property type="match status" value="1"/>
</dbReference>
<dbReference type="Gene3D" id="1.20.1250.20">
    <property type="entry name" value="MFS general substrate transporter like domains"/>
    <property type="match status" value="1"/>
</dbReference>
<evidence type="ECO:0000313" key="6">
    <source>
        <dbReference type="EMBL" id="SAH91985.1"/>
    </source>
</evidence>
<dbReference type="InterPro" id="IPR036259">
    <property type="entry name" value="MFS_trans_sf"/>
</dbReference>
<feature type="transmembrane region" description="Helical" evidence="4">
    <location>
        <begin position="263"/>
        <end position="284"/>
    </location>
</feature>
<feature type="transmembrane region" description="Helical" evidence="4">
    <location>
        <begin position="46"/>
        <end position="66"/>
    </location>
</feature>
<keyword evidence="1 4" id="KW-0812">Transmembrane</keyword>
<feature type="domain" description="Major facilitator superfamily (MFS) profile" evidence="5">
    <location>
        <begin position="14"/>
        <end position="406"/>
    </location>
</feature>
<dbReference type="Proteomes" id="UP000077037">
    <property type="component" value="Unassembled WGS sequence"/>
</dbReference>
<keyword evidence="3 4" id="KW-0472">Membrane</keyword>
<feature type="transmembrane region" description="Helical" evidence="4">
    <location>
        <begin position="225"/>
        <end position="243"/>
    </location>
</feature>
<feature type="transmembrane region" description="Helical" evidence="4">
    <location>
        <begin position="315"/>
        <end position="339"/>
    </location>
</feature>
<dbReference type="AlphaFoldDB" id="A0A157L5B0"/>
<dbReference type="Pfam" id="PF07690">
    <property type="entry name" value="MFS_1"/>
    <property type="match status" value="1"/>
</dbReference>
<dbReference type="InterPro" id="IPR020846">
    <property type="entry name" value="MFS_dom"/>
</dbReference>
<dbReference type="EMBL" id="FKBS01000007">
    <property type="protein sequence ID" value="SAH91985.1"/>
    <property type="molecule type" value="Genomic_DNA"/>
</dbReference>
<feature type="transmembrane region" description="Helical" evidence="4">
    <location>
        <begin position="291"/>
        <end position="309"/>
    </location>
</feature>
<feature type="transmembrane region" description="Helical" evidence="4">
    <location>
        <begin position="78"/>
        <end position="98"/>
    </location>
</feature>
<sequence>MSSASSKWAALRPALPILVGASLMLSLSMGLRQSLGIFIPPLTRDLGISVSDFTIAISIQNLTWGIMQPFAGALVTRIGFRPMMMAGSVLYLIGMALFTTAQGLLGVILGAGFAVGIAMACTGSAVAMAASVRPVPPALRSLVLGLVSSCGSLGAMLAAPLGQYVAQDAGWRMGGLTFIILALAMLPAAWLAGRVDALPRPPAPAMPDGKEATARDVLRQAARNMPFVIMATAYFVCGMQLIFLQTHLATYLDLCGMDPMLSAQALAVIGAFNALGSLFFGWAGGRWNKQTLLGGIYVMRSITIVWYFHTLPTPSSTLVFAGIMGFLWLGVVPLVSGWIAETFGLRWQAMLAGVAFCSHQLGSFLGAMGGGLVYQVMHDYTLAWQVAAALGMTAGIVQIFASQRFSGPSGPRGPRAAAGA</sequence>
<reference evidence="6 7" key="1">
    <citation type="submission" date="2016-03" db="EMBL/GenBank/DDBJ databases">
        <authorList>
            <consortium name="Pathogen Informatics"/>
        </authorList>
    </citation>
    <scope>NUCLEOTIDE SEQUENCE [LARGE SCALE GENOMIC DNA]</scope>
    <source>
        <strain evidence="6 7">NCTC13364</strain>
    </source>
</reference>
<feature type="transmembrane region" description="Helical" evidence="4">
    <location>
        <begin position="351"/>
        <end position="376"/>
    </location>
</feature>
<feature type="transmembrane region" description="Helical" evidence="4">
    <location>
        <begin position="382"/>
        <end position="401"/>
    </location>
</feature>
<dbReference type="InterPro" id="IPR011701">
    <property type="entry name" value="MFS"/>
</dbReference>
<feature type="transmembrane region" description="Helical" evidence="4">
    <location>
        <begin position="142"/>
        <end position="161"/>
    </location>
</feature>
<dbReference type="PROSITE" id="PS50850">
    <property type="entry name" value="MFS"/>
    <property type="match status" value="1"/>
</dbReference>
<proteinExistence type="predicted"/>
<dbReference type="PANTHER" id="PTHR11360:SF284">
    <property type="entry name" value="EG:103B4.3 PROTEIN-RELATED"/>
    <property type="match status" value="1"/>
</dbReference>
<dbReference type="RefSeq" id="WP_066407627.1">
    <property type="nucleotide sequence ID" value="NZ_FKBS01000007.1"/>
</dbReference>
<dbReference type="GO" id="GO:0022857">
    <property type="term" value="F:transmembrane transporter activity"/>
    <property type="evidence" value="ECO:0007669"/>
    <property type="project" value="InterPro"/>
</dbReference>
<accession>A0A157L5B0</accession>
<evidence type="ECO:0000256" key="3">
    <source>
        <dbReference type="ARBA" id="ARBA00023136"/>
    </source>
</evidence>